<evidence type="ECO:0000313" key="4">
    <source>
        <dbReference type="Proteomes" id="UP000321555"/>
    </source>
</evidence>
<keyword evidence="4" id="KW-1185">Reference proteome</keyword>
<dbReference type="EMBL" id="CP042593">
    <property type="protein sequence ID" value="QED46986.1"/>
    <property type="molecule type" value="Genomic_DNA"/>
</dbReference>
<keyword evidence="2" id="KW-1133">Transmembrane helix</keyword>
<sequence length="60" mass="6714">MTAIWFFIIFILGILGFALIIDLRRKKNNNNPQIPTHSNAKPGDSSNYTMGDNKDTGGFQ</sequence>
<organism evidence="3 4">
    <name type="scientific">Cytobacillus dafuensis</name>
    <name type="common">Bacillus dafuensis</name>
    <dbReference type="NCBI Taxonomy" id="1742359"/>
    <lineage>
        <taxon>Bacteria</taxon>
        <taxon>Bacillati</taxon>
        <taxon>Bacillota</taxon>
        <taxon>Bacilli</taxon>
        <taxon>Bacillales</taxon>
        <taxon>Bacillaceae</taxon>
        <taxon>Cytobacillus</taxon>
    </lineage>
</organism>
<feature type="transmembrane region" description="Helical" evidence="2">
    <location>
        <begin position="6"/>
        <end position="23"/>
    </location>
</feature>
<dbReference type="Proteomes" id="UP000321555">
    <property type="component" value="Chromosome"/>
</dbReference>
<reference evidence="4" key="1">
    <citation type="submission" date="2019-08" db="EMBL/GenBank/DDBJ databases">
        <authorList>
            <person name="Zheng X."/>
        </authorList>
    </citation>
    <scope>NUCLEOTIDE SEQUENCE [LARGE SCALE GENOMIC DNA]</scope>
    <source>
        <strain evidence="4">FJAT-25496</strain>
    </source>
</reference>
<gene>
    <name evidence="3" type="ORF">FSZ17_06830</name>
</gene>
<name>A0A5B8Z6G6_CYTDA</name>
<evidence type="ECO:0000256" key="1">
    <source>
        <dbReference type="SAM" id="MobiDB-lite"/>
    </source>
</evidence>
<dbReference type="KEGG" id="bda:FSZ17_06830"/>
<dbReference type="OrthoDB" id="2931349at2"/>
<feature type="region of interest" description="Disordered" evidence="1">
    <location>
        <begin position="29"/>
        <end position="60"/>
    </location>
</feature>
<evidence type="ECO:0000313" key="3">
    <source>
        <dbReference type="EMBL" id="QED46986.1"/>
    </source>
</evidence>
<feature type="compositionally biased region" description="Polar residues" evidence="1">
    <location>
        <begin position="29"/>
        <end position="50"/>
    </location>
</feature>
<keyword evidence="2" id="KW-0472">Membrane</keyword>
<evidence type="ECO:0000256" key="2">
    <source>
        <dbReference type="SAM" id="Phobius"/>
    </source>
</evidence>
<keyword evidence="2" id="KW-0812">Transmembrane</keyword>
<proteinExistence type="predicted"/>
<dbReference type="RefSeq" id="WP_146846403.1">
    <property type="nucleotide sequence ID" value="NZ_CP042593.1"/>
</dbReference>
<protein>
    <submittedName>
        <fullName evidence="3">Uncharacterized protein</fullName>
    </submittedName>
</protein>
<dbReference type="AlphaFoldDB" id="A0A5B8Z6G6"/>
<accession>A0A5B8Z6G6</accession>